<dbReference type="PROSITE" id="PS51186">
    <property type="entry name" value="GNAT"/>
    <property type="match status" value="1"/>
</dbReference>
<dbReference type="RefSeq" id="WP_005442725.1">
    <property type="nucleotide sequence ID" value="NZ_CM001466.1"/>
</dbReference>
<dbReference type="SUPFAM" id="SSF55729">
    <property type="entry name" value="Acyl-CoA N-acyltransferases (Nat)"/>
    <property type="match status" value="1"/>
</dbReference>
<dbReference type="InterPro" id="IPR000182">
    <property type="entry name" value="GNAT_dom"/>
</dbReference>
<dbReference type="GO" id="GO:0005840">
    <property type="term" value="C:ribosome"/>
    <property type="evidence" value="ECO:0007669"/>
    <property type="project" value="UniProtKB-KW"/>
</dbReference>
<dbReference type="PANTHER" id="PTHR43792:SF8">
    <property type="entry name" value="[RIBOSOMAL PROTEIN US5]-ALANINE N-ACETYLTRANSFERASE"/>
    <property type="match status" value="1"/>
</dbReference>
<keyword evidence="2" id="KW-0012">Acyltransferase</keyword>
<keyword evidence="5" id="KW-0687">Ribonucleoprotein</keyword>
<sequence>MTTRHDEGPVALSGHRVRLREFTLADLDGVRGVVGDDRVTHFLSFNTRNEEQAQELLRTIVERAQQRPRSEYYLAITPLQPESAADVDKAVGFTRLQRTNEHSGRLVYAIAHAHQGRGYAGDAVRTLLDFAFGTLRLHRVTAAVGPDNRAGLALVKRLGFTREGVLRDHVRVSGGWRDSVLFSMLAPEWPSPRAV</sequence>
<dbReference type="InterPro" id="IPR051531">
    <property type="entry name" value="N-acetyltransferase"/>
</dbReference>
<evidence type="ECO:0000313" key="5">
    <source>
        <dbReference type="EMBL" id="EHY89756.1"/>
    </source>
</evidence>
<keyword evidence="5" id="KW-0689">Ribosomal protein</keyword>
<evidence type="ECO:0000256" key="2">
    <source>
        <dbReference type="ARBA" id="ARBA00023315"/>
    </source>
</evidence>
<keyword evidence="6" id="KW-1185">Reference proteome</keyword>
<accession>H8GBV3</accession>
<evidence type="ECO:0000256" key="3">
    <source>
        <dbReference type="ARBA" id="ARBA00038502"/>
    </source>
</evidence>
<evidence type="ECO:0000256" key="1">
    <source>
        <dbReference type="ARBA" id="ARBA00022679"/>
    </source>
</evidence>
<dbReference type="Gene3D" id="3.40.630.30">
    <property type="match status" value="1"/>
</dbReference>
<dbReference type="EMBL" id="CM001466">
    <property type="protein sequence ID" value="EHY89756.1"/>
    <property type="molecule type" value="Genomic_DNA"/>
</dbReference>
<gene>
    <name evidence="5" type="ORF">SacazDRAFT_02869</name>
</gene>
<feature type="domain" description="N-acetyltransferase" evidence="4">
    <location>
        <begin position="17"/>
        <end position="187"/>
    </location>
</feature>
<dbReference type="Pfam" id="PF13302">
    <property type="entry name" value="Acetyltransf_3"/>
    <property type="match status" value="1"/>
</dbReference>
<protein>
    <submittedName>
        <fullName evidence="5">Acetyltransferase, ribosomal protein N-acetylase</fullName>
    </submittedName>
</protein>
<name>H8GBV3_9PSEU</name>
<dbReference type="AlphaFoldDB" id="H8GBV3"/>
<dbReference type="PANTHER" id="PTHR43792">
    <property type="entry name" value="GNAT FAMILY, PUTATIVE (AFU_ORTHOLOGUE AFUA_3G00765)-RELATED-RELATED"/>
    <property type="match status" value="1"/>
</dbReference>
<dbReference type="InterPro" id="IPR016181">
    <property type="entry name" value="Acyl_CoA_acyltransferase"/>
</dbReference>
<dbReference type="GO" id="GO:0016747">
    <property type="term" value="F:acyltransferase activity, transferring groups other than amino-acyl groups"/>
    <property type="evidence" value="ECO:0007669"/>
    <property type="project" value="InterPro"/>
</dbReference>
<evidence type="ECO:0000313" key="6">
    <source>
        <dbReference type="Proteomes" id="UP000004705"/>
    </source>
</evidence>
<proteinExistence type="inferred from homology"/>
<keyword evidence="1" id="KW-0808">Transferase</keyword>
<dbReference type="OrthoDB" id="9132139at2"/>
<reference evidence="5 6" key="1">
    <citation type="journal article" date="2012" name="Stand. Genomic Sci.">
        <title>Genome sequence of the soil bacterium Saccharomonospora azurea type strain (NA-128(T)).</title>
        <authorList>
            <person name="Klenk H.P."/>
            <person name="Held B."/>
            <person name="Lucas S."/>
            <person name="Lapidus A."/>
            <person name="Copeland A."/>
            <person name="Hammon N."/>
            <person name="Pitluck S."/>
            <person name="Goodwin L.A."/>
            <person name="Han C."/>
            <person name="Tapia R."/>
            <person name="Brambilla E.M."/>
            <person name="Potter G."/>
            <person name="Land M."/>
            <person name="Ivanova N."/>
            <person name="Rohde M."/>
            <person name="Goker M."/>
            <person name="Detter J.C."/>
            <person name="Kyrpides N.C."/>
            <person name="Woyke T."/>
        </authorList>
    </citation>
    <scope>NUCLEOTIDE SEQUENCE [LARGE SCALE GENOMIC DNA]</scope>
    <source>
        <strain evidence="5 6">NA-128</strain>
    </source>
</reference>
<dbReference type="HOGENOM" id="CLU_013985_3_6_11"/>
<evidence type="ECO:0000259" key="4">
    <source>
        <dbReference type="PROSITE" id="PS51186"/>
    </source>
</evidence>
<comment type="similarity">
    <text evidence="3">Belongs to the acetyltransferase family. RimJ subfamily.</text>
</comment>
<organism evidence="5 6">
    <name type="scientific">Saccharomonospora azurea NA-128</name>
    <dbReference type="NCBI Taxonomy" id="882081"/>
    <lineage>
        <taxon>Bacteria</taxon>
        <taxon>Bacillati</taxon>
        <taxon>Actinomycetota</taxon>
        <taxon>Actinomycetes</taxon>
        <taxon>Pseudonocardiales</taxon>
        <taxon>Pseudonocardiaceae</taxon>
        <taxon>Saccharomonospora</taxon>
    </lineage>
</organism>
<dbReference type="Proteomes" id="UP000004705">
    <property type="component" value="Chromosome"/>
</dbReference>